<protein>
    <submittedName>
        <fullName evidence="1">Uncharacterized protein</fullName>
    </submittedName>
</protein>
<proteinExistence type="predicted"/>
<sequence>MTQEIRKEIKELIKELPIEIVRTIYSYGYIGHNIYMKNLCDQIDKTKVFRYNCHILFEDHVKHNQTPSFYTTSIPQYNSFALSEHVKINLFKQAIRCYCCNRHCNKRPNIKNINEQIHYNELYSDSYYESFVSNCGCYCRHIARSMKHALTTNNNDMFHSRLNELFKE</sequence>
<organism evidence="1">
    <name type="scientific">viral metagenome</name>
    <dbReference type="NCBI Taxonomy" id="1070528"/>
    <lineage>
        <taxon>unclassified sequences</taxon>
        <taxon>metagenomes</taxon>
        <taxon>organismal metagenomes</taxon>
    </lineage>
</organism>
<evidence type="ECO:0000313" key="1">
    <source>
        <dbReference type="EMBL" id="QHT32427.1"/>
    </source>
</evidence>
<dbReference type="EMBL" id="MN738939">
    <property type="protein sequence ID" value="QHT32427.1"/>
    <property type="molecule type" value="Genomic_DNA"/>
</dbReference>
<dbReference type="AlphaFoldDB" id="A0A6C0ETP5"/>
<name>A0A6C0ETP5_9ZZZZ</name>
<reference evidence="1" key="1">
    <citation type="journal article" date="2020" name="Nature">
        <title>Giant virus diversity and host interactions through global metagenomics.</title>
        <authorList>
            <person name="Schulz F."/>
            <person name="Roux S."/>
            <person name="Paez-Espino D."/>
            <person name="Jungbluth S."/>
            <person name="Walsh D.A."/>
            <person name="Denef V.J."/>
            <person name="McMahon K.D."/>
            <person name="Konstantinidis K.T."/>
            <person name="Eloe-Fadrosh E.A."/>
            <person name="Kyrpides N.C."/>
            <person name="Woyke T."/>
        </authorList>
    </citation>
    <scope>NUCLEOTIDE SEQUENCE</scope>
    <source>
        <strain evidence="1">GVMAG-M-3300009159-65</strain>
    </source>
</reference>
<accession>A0A6C0ETP5</accession>